<feature type="transmembrane region" description="Helical" evidence="7">
    <location>
        <begin position="98"/>
        <end position="120"/>
    </location>
</feature>
<keyword evidence="3 6" id="KW-0812">Transmembrane</keyword>
<dbReference type="RefSeq" id="WP_204082842.1">
    <property type="nucleotide sequence ID" value="NZ_BOND01000020.1"/>
</dbReference>
<dbReference type="EMBL" id="FNQB01000002">
    <property type="protein sequence ID" value="SDZ28801.1"/>
    <property type="molecule type" value="Genomic_DNA"/>
</dbReference>
<evidence type="ECO:0000256" key="3">
    <source>
        <dbReference type="ARBA" id="ARBA00022692"/>
    </source>
</evidence>
<dbReference type="PANTHER" id="PTHR45724:SF13">
    <property type="entry name" value="AQUAPORIN NIP1-1-RELATED"/>
    <property type="match status" value="1"/>
</dbReference>
<evidence type="ECO:0000256" key="1">
    <source>
        <dbReference type="ARBA" id="ARBA00004141"/>
    </source>
</evidence>
<comment type="subcellular location">
    <subcellularLocation>
        <location evidence="1">Membrane</location>
        <topology evidence="1">Multi-pass membrane protein</topology>
    </subcellularLocation>
</comment>
<dbReference type="InterPro" id="IPR023271">
    <property type="entry name" value="Aquaporin-like"/>
</dbReference>
<dbReference type="SUPFAM" id="SSF81338">
    <property type="entry name" value="Aquaporin-like"/>
    <property type="match status" value="1"/>
</dbReference>
<feature type="transmembrane region" description="Helical" evidence="7">
    <location>
        <begin position="140"/>
        <end position="165"/>
    </location>
</feature>
<evidence type="ECO:0000313" key="8">
    <source>
        <dbReference type="EMBL" id="SDZ28801.1"/>
    </source>
</evidence>
<dbReference type="PRINTS" id="PR00783">
    <property type="entry name" value="MINTRINSICP"/>
</dbReference>
<feature type="transmembrane region" description="Helical" evidence="7">
    <location>
        <begin position="214"/>
        <end position="236"/>
    </location>
</feature>
<name>A0A1H3RU53_9ACTN</name>
<dbReference type="InterPro" id="IPR000425">
    <property type="entry name" value="MIP"/>
</dbReference>
<reference evidence="9" key="1">
    <citation type="submission" date="2016-10" db="EMBL/GenBank/DDBJ databases">
        <authorList>
            <person name="Varghese N."/>
            <person name="Submissions S."/>
        </authorList>
    </citation>
    <scope>NUCLEOTIDE SEQUENCE [LARGE SCALE GENOMIC DNA]</scope>
    <source>
        <strain evidence="9">DSM 44718</strain>
    </source>
</reference>
<feature type="transmembrane region" description="Helical" evidence="7">
    <location>
        <begin position="172"/>
        <end position="194"/>
    </location>
</feature>
<dbReference type="Pfam" id="PF00230">
    <property type="entry name" value="MIP"/>
    <property type="match status" value="1"/>
</dbReference>
<dbReference type="PROSITE" id="PS00221">
    <property type="entry name" value="MIP"/>
    <property type="match status" value="1"/>
</dbReference>
<keyword evidence="2 6" id="KW-0813">Transport</keyword>
<dbReference type="AlphaFoldDB" id="A0A1H3RU53"/>
<evidence type="ECO:0000256" key="2">
    <source>
        <dbReference type="ARBA" id="ARBA00022448"/>
    </source>
</evidence>
<accession>A0A1H3RU53</accession>
<keyword evidence="4 7" id="KW-1133">Transmembrane helix</keyword>
<feature type="transmembrane region" description="Helical" evidence="7">
    <location>
        <begin position="48"/>
        <end position="69"/>
    </location>
</feature>
<evidence type="ECO:0000256" key="5">
    <source>
        <dbReference type="ARBA" id="ARBA00023136"/>
    </source>
</evidence>
<dbReference type="Proteomes" id="UP000199632">
    <property type="component" value="Unassembled WGS sequence"/>
</dbReference>
<evidence type="ECO:0000256" key="7">
    <source>
        <dbReference type="SAM" id="Phobius"/>
    </source>
</evidence>
<evidence type="ECO:0000313" key="9">
    <source>
        <dbReference type="Proteomes" id="UP000199632"/>
    </source>
</evidence>
<keyword evidence="5 7" id="KW-0472">Membrane</keyword>
<dbReference type="GO" id="GO:0016020">
    <property type="term" value="C:membrane"/>
    <property type="evidence" value="ECO:0007669"/>
    <property type="project" value="UniProtKB-SubCell"/>
</dbReference>
<dbReference type="PANTHER" id="PTHR45724">
    <property type="entry name" value="AQUAPORIN NIP2-1"/>
    <property type="match status" value="1"/>
</dbReference>
<dbReference type="STRING" id="137265.SAMN05421684_4182"/>
<dbReference type="Gene3D" id="1.20.1080.10">
    <property type="entry name" value="Glycerol uptake facilitator protein"/>
    <property type="match status" value="1"/>
</dbReference>
<gene>
    <name evidence="8" type="ORF">SAMN05421684_4182</name>
</gene>
<protein>
    <submittedName>
        <fullName evidence="8">Glycerol uptake facilitator protein/aquaporin Z</fullName>
    </submittedName>
</protein>
<evidence type="ECO:0000256" key="4">
    <source>
        <dbReference type="ARBA" id="ARBA00022989"/>
    </source>
</evidence>
<proteinExistence type="inferred from homology"/>
<evidence type="ECO:0000256" key="6">
    <source>
        <dbReference type="RuleBase" id="RU000477"/>
    </source>
</evidence>
<dbReference type="GO" id="GO:0015267">
    <property type="term" value="F:channel activity"/>
    <property type="evidence" value="ECO:0007669"/>
    <property type="project" value="InterPro"/>
</dbReference>
<sequence>MGATDATPRLPLARAADEFVLTTVLLFLAVTVVRWLRGPDSPLYIADLTVALAVIGVLSGAILCGLIFTPPGRRSGGHMNPAVTVTVWLVGVFPRRSVLPYVLAQLAGSVAGTALARVVWGRAVSVPLVDYATIKHALTWGPASVFLAEAGGMTVLILVVGFFLGYARLARLLPFLIGLYVALVIALLGPRTGGSLNPARQLGPASLAGQVDDLWIYLVAPMVGAVLGAALHYVLVRQFHMRPPLTYKMRE</sequence>
<keyword evidence="9" id="KW-1185">Reference proteome</keyword>
<dbReference type="InterPro" id="IPR022357">
    <property type="entry name" value="MIP_CS"/>
</dbReference>
<dbReference type="InterPro" id="IPR034294">
    <property type="entry name" value="Aquaporin_transptr"/>
</dbReference>
<feature type="transmembrane region" description="Helical" evidence="7">
    <location>
        <begin position="19"/>
        <end position="36"/>
    </location>
</feature>
<comment type="similarity">
    <text evidence="6">Belongs to the MIP/aquaporin (TC 1.A.8) family.</text>
</comment>
<organism evidence="8 9">
    <name type="scientific">Asanoa ishikariensis</name>
    <dbReference type="NCBI Taxonomy" id="137265"/>
    <lineage>
        <taxon>Bacteria</taxon>
        <taxon>Bacillati</taxon>
        <taxon>Actinomycetota</taxon>
        <taxon>Actinomycetes</taxon>
        <taxon>Micromonosporales</taxon>
        <taxon>Micromonosporaceae</taxon>
        <taxon>Asanoa</taxon>
    </lineage>
</organism>